<dbReference type="InterPro" id="IPR007553">
    <property type="entry name" value="2-thiour_desulf"/>
</dbReference>
<protein>
    <submittedName>
        <fullName evidence="1">DUF523 domain-containing protein</fullName>
    </submittedName>
</protein>
<dbReference type="AlphaFoldDB" id="A0A9D1XLG6"/>
<dbReference type="Pfam" id="PF04463">
    <property type="entry name" value="2-thiour_desulf"/>
    <property type="match status" value="1"/>
</dbReference>
<proteinExistence type="predicted"/>
<dbReference type="EMBL" id="DXET01000143">
    <property type="protein sequence ID" value="HIX81632.1"/>
    <property type="molecule type" value="Genomic_DNA"/>
</dbReference>
<reference evidence="1" key="2">
    <citation type="submission" date="2021-04" db="EMBL/GenBank/DDBJ databases">
        <authorList>
            <person name="Gilroy R."/>
        </authorList>
    </citation>
    <scope>NUCLEOTIDE SEQUENCE</scope>
    <source>
        <strain evidence="1">ChiGjej1B1-14440</strain>
    </source>
</reference>
<comment type="caution">
    <text evidence="1">The sequence shown here is derived from an EMBL/GenBank/DDBJ whole genome shotgun (WGS) entry which is preliminary data.</text>
</comment>
<accession>A0A9D1XLG6</accession>
<dbReference type="PANTHER" id="PTHR30087">
    <property type="entry name" value="INNER MEMBRANE PROTEIN"/>
    <property type="match status" value="1"/>
</dbReference>
<evidence type="ECO:0000313" key="2">
    <source>
        <dbReference type="Proteomes" id="UP000886724"/>
    </source>
</evidence>
<sequence length="148" mass="16230">MIGISSCLAGCKCTYKGSDNLIDEAKQLVDDGKAVLICPEVLGNLGTPRLPCEIIGDRVIDIEGNDKTEAYQLGAKKALEILKENHVEVVLMKAKSPSCGKGFIYDGTFSHRLVKGDGITCQLLQNHGIIVYSEDEIEDFLKFIEKRL</sequence>
<dbReference type="PANTHER" id="PTHR30087:SF1">
    <property type="entry name" value="HYPOTHETICAL CYTOSOLIC PROTEIN"/>
    <property type="match status" value="1"/>
</dbReference>
<organism evidence="1 2">
    <name type="scientific">Candidatus Erysipelatoclostridium merdavium</name>
    <dbReference type="NCBI Taxonomy" id="2838566"/>
    <lineage>
        <taxon>Bacteria</taxon>
        <taxon>Bacillati</taxon>
        <taxon>Bacillota</taxon>
        <taxon>Erysipelotrichia</taxon>
        <taxon>Erysipelotrichales</taxon>
        <taxon>Erysipelotrichales incertae sedis</taxon>
    </lineage>
</organism>
<reference evidence="1" key="1">
    <citation type="journal article" date="2021" name="PeerJ">
        <title>Extensive microbial diversity within the chicken gut microbiome revealed by metagenomics and culture.</title>
        <authorList>
            <person name="Gilroy R."/>
            <person name="Ravi A."/>
            <person name="Getino M."/>
            <person name="Pursley I."/>
            <person name="Horton D.L."/>
            <person name="Alikhan N.F."/>
            <person name="Baker D."/>
            <person name="Gharbi K."/>
            <person name="Hall N."/>
            <person name="Watson M."/>
            <person name="Adriaenssens E.M."/>
            <person name="Foster-Nyarko E."/>
            <person name="Jarju S."/>
            <person name="Secka A."/>
            <person name="Antonio M."/>
            <person name="Oren A."/>
            <person name="Chaudhuri R.R."/>
            <person name="La Ragione R."/>
            <person name="Hildebrand F."/>
            <person name="Pallen M.J."/>
        </authorList>
    </citation>
    <scope>NUCLEOTIDE SEQUENCE</scope>
    <source>
        <strain evidence="1">ChiGjej1B1-14440</strain>
    </source>
</reference>
<dbReference type="Proteomes" id="UP000886724">
    <property type="component" value="Unassembled WGS sequence"/>
</dbReference>
<evidence type="ECO:0000313" key="1">
    <source>
        <dbReference type="EMBL" id="HIX81632.1"/>
    </source>
</evidence>
<gene>
    <name evidence="1" type="ORF">H9980_06640</name>
</gene>
<name>A0A9D1XLG6_9FIRM</name>